<reference evidence="13 15" key="2">
    <citation type="journal article" date="2013" name="Nature">
        <title>Insights into bilaterian evolution from three spiralian genomes.</title>
        <authorList>
            <person name="Simakov O."/>
            <person name="Marletaz F."/>
            <person name="Cho S.J."/>
            <person name="Edsinger-Gonzales E."/>
            <person name="Havlak P."/>
            <person name="Hellsten U."/>
            <person name="Kuo D.H."/>
            <person name="Larsson T."/>
            <person name="Lv J."/>
            <person name="Arendt D."/>
            <person name="Savage R."/>
            <person name="Osoegawa K."/>
            <person name="de Jong P."/>
            <person name="Grimwood J."/>
            <person name="Chapman J.A."/>
            <person name="Shapiro H."/>
            <person name="Aerts A."/>
            <person name="Otillar R.P."/>
            <person name="Terry A.Y."/>
            <person name="Boore J.L."/>
            <person name="Grigoriev I.V."/>
            <person name="Lindberg D.R."/>
            <person name="Seaver E.C."/>
            <person name="Weisblat D.A."/>
            <person name="Putnam N.H."/>
            <person name="Rokhsar D.S."/>
        </authorList>
    </citation>
    <scope>NUCLEOTIDE SEQUENCE</scope>
    <source>
        <strain evidence="13 15">I ESC-2004</strain>
    </source>
</reference>
<evidence type="ECO:0000256" key="11">
    <source>
        <dbReference type="SAM" id="MobiDB-lite"/>
    </source>
</evidence>
<dbReference type="PANTHER" id="PTHR13344:SF0">
    <property type="entry name" value="NADH DEHYDROGENASE [UBIQUINONE] 1 ALPHA SUBCOMPLEX SUBUNIT 8"/>
    <property type="match status" value="1"/>
</dbReference>
<dbReference type="GO" id="GO:0005743">
    <property type="term" value="C:mitochondrial inner membrane"/>
    <property type="evidence" value="ECO:0007669"/>
    <property type="project" value="UniProtKB-SubCell"/>
</dbReference>
<evidence type="ECO:0000256" key="3">
    <source>
        <dbReference type="ARBA" id="ARBA00016384"/>
    </source>
</evidence>
<evidence type="ECO:0000313" key="14">
    <source>
        <dbReference type="EnsemblMetazoa" id="CapteP226933"/>
    </source>
</evidence>
<keyword evidence="9" id="KW-1015">Disulfide bond</keyword>
<dbReference type="HOGENOM" id="CLU_081931_2_0_1"/>
<evidence type="ECO:0000256" key="10">
    <source>
        <dbReference type="PIRNR" id="PIRNR017016"/>
    </source>
</evidence>
<keyword evidence="4 10" id="KW-0813">Transport</keyword>
<keyword evidence="5 10" id="KW-0679">Respiratory chain</keyword>
<evidence type="ECO:0000313" key="15">
    <source>
        <dbReference type="Proteomes" id="UP000014760"/>
    </source>
</evidence>
<keyword evidence="15" id="KW-1185">Reference proteome</keyword>
<dbReference type="PANTHER" id="PTHR13344">
    <property type="entry name" value="NADH-UBIQUINONE OXIDOREDUCTASE"/>
    <property type="match status" value="1"/>
</dbReference>
<keyword evidence="6" id="KW-0677">Repeat</keyword>
<dbReference type="AlphaFoldDB" id="R7U9S5"/>
<dbReference type="OMA" id="FRTHWQC"/>
<dbReference type="Proteomes" id="UP000014760">
    <property type="component" value="Unassembled WGS sequence"/>
</dbReference>
<evidence type="ECO:0000259" key="12">
    <source>
        <dbReference type="Pfam" id="PF06747"/>
    </source>
</evidence>
<keyword evidence="10" id="KW-0999">Mitochondrion inner membrane</keyword>
<accession>R7U9S5</accession>
<comment type="function">
    <text evidence="1 10">Accessory subunit of the mitochondrial membrane respiratory chain NADH dehydrogenase (Complex I), that is believed not to be involved in catalysis. Complex I functions in the transfer of electrons from NADH to the respiratory chain. The immediate electron acceptor for the enzyme is believed to be ubiquinone.</text>
</comment>
<evidence type="ECO:0000256" key="8">
    <source>
        <dbReference type="ARBA" id="ARBA00023128"/>
    </source>
</evidence>
<reference evidence="15" key="1">
    <citation type="submission" date="2012-12" db="EMBL/GenBank/DDBJ databases">
        <authorList>
            <person name="Hellsten U."/>
            <person name="Grimwood J."/>
            <person name="Chapman J.A."/>
            <person name="Shapiro H."/>
            <person name="Aerts A."/>
            <person name="Otillar R.P."/>
            <person name="Terry A.Y."/>
            <person name="Boore J.L."/>
            <person name="Simakov O."/>
            <person name="Marletaz F."/>
            <person name="Cho S.-J."/>
            <person name="Edsinger-Gonzales E."/>
            <person name="Havlak P."/>
            <person name="Kuo D.-H."/>
            <person name="Larsson T."/>
            <person name="Lv J."/>
            <person name="Arendt D."/>
            <person name="Savage R."/>
            <person name="Osoegawa K."/>
            <person name="de Jong P."/>
            <person name="Lindberg D.R."/>
            <person name="Seaver E.C."/>
            <person name="Weisblat D.A."/>
            <person name="Putnam N.H."/>
            <person name="Grigoriev I.V."/>
            <person name="Rokhsar D.S."/>
        </authorList>
    </citation>
    <scope>NUCLEOTIDE SEQUENCE</scope>
    <source>
        <strain evidence="15">I ESC-2004</strain>
    </source>
</reference>
<protein>
    <recommendedName>
        <fullName evidence="3 10">NADH dehydrogenase [ubiquinone] 1 alpha subcomplex subunit 8</fullName>
    </recommendedName>
</protein>
<evidence type="ECO:0000256" key="1">
    <source>
        <dbReference type="ARBA" id="ARBA00003195"/>
    </source>
</evidence>
<evidence type="ECO:0000256" key="7">
    <source>
        <dbReference type="ARBA" id="ARBA00022982"/>
    </source>
</evidence>
<organism evidence="13">
    <name type="scientific">Capitella teleta</name>
    <name type="common">Polychaete worm</name>
    <dbReference type="NCBI Taxonomy" id="283909"/>
    <lineage>
        <taxon>Eukaryota</taxon>
        <taxon>Metazoa</taxon>
        <taxon>Spiralia</taxon>
        <taxon>Lophotrochozoa</taxon>
        <taxon>Annelida</taxon>
        <taxon>Polychaeta</taxon>
        <taxon>Sedentaria</taxon>
        <taxon>Scolecida</taxon>
        <taxon>Capitellidae</taxon>
        <taxon>Capitella</taxon>
    </lineage>
</organism>
<dbReference type="GO" id="GO:0006120">
    <property type="term" value="P:mitochondrial electron transport, NADH to ubiquinone"/>
    <property type="evidence" value="ECO:0007669"/>
    <property type="project" value="InterPro"/>
</dbReference>
<keyword evidence="8 10" id="KW-0496">Mitochondrion</keyword>
<evidence type="ECO:0000256" key="9">
    <source>
        <dbReference type="ARBA" id="ARBA00023157"/>
    </source>
</evidence>
<evidence type="ECO:0000256" key="4">
    <source>
        <dbReference type="ARBA" id="ARBA00022448"/>
    </source>
</evidence>
<evidence type="ECO:0000256" key="2">
    <source>
        <dbReference type="ARBA" id="ARBA00010705"/>
    </source>
</evidence>
<sequence>MAFTNAEWLPTYEELTVPEINMTSAPLRAGAHHFGKYCDEQCKEFMLCNSEQRDPRKCLNEGKEVTRCGIEFFNKVKDSCLEEFNQYWKCVDSNHEMNLSYCRSTQAVFDKCIFEKLGQERPELGYFSKTRVHKTVRPKPKPYSDLPMPAETPGPPKNIDDMETPAITKERRGGFLGIWN</sequence>
<feature type="domain" description="CHCH" evidence="12">
    <location>
        <begin position="80"/>
        <end position="114"/>
    </location>
</feature>
<keyword evidence="7 10" id="KW-0249">Electron transport</keyword>
<proteinExistence type="inferred from homology"/>
<comment type="subcellular location">
    <subcellularLocation>
        <location evidence="10">Mitochondrion inner membrane</location>
    </subcellularLocation>
</comment>
<dbReference type="EMBL" id="KB306459">
    <property type="protein sequence ID" value="ELT99860.1"/>
    <property type="molecule type" value="Genomic_DNA"/>
</dbReference>
<dbReference type="InterPro" id="IPR010625">
    <property type="entry name" value="CHCH"/>
</dbReference>
<dbReference type="EMBL" id="AMQN01001901">
    <property type="status" value="NOT_ANNOTATED_CDS"/>
    <property type="molecule type" value="Genomic_DNA"/>
</dbReference>
<dbReference type="PIRSF" id="PIRSF017016">
    <property type="entry name" value="NDUA8"/>
    <property type="match status" value="1"/>
</dbReference>
<dbReference type="FunCoup" id="R7U9S5">
    <property type="interactions" value="968"/>
</dbReference>
<evidence type="ECO:0000256" key="5">
    <source>
        <dbReference type="ARBA" id="ARBA00022660"/>
    </source>
</evidence>
<evidence type="ECO:0000256" key="6">
    <source>
        <dbReference type="ARBA" id="ARBA00022737"/>
    </source>
</evidence>
<dbReference type="STRING" id="283909.R7U9S5"/>
<dbReference type="EMBL" id="AMQN01001903">
    <property type="status" value="NOT_ANNOTATED_CDS"/>
    <property type="molecule type" value="Genomic_DNA"/>
</dbReference>
<evidence type="ECO:0000313" key="13">
    <source>
        <dbReference type="EMBL" id="ELT99860.1"/>
    </source>
</evidence>
<reference evidence="14" key="3">
    <citation type="submission" date="2015-06" db="UniProtKB">
        <authorList>
            <consortium name="EnsemblMetazoa"/>
        </authorList>
    </citation>
    <scope>IDENTIFICATION</scope>
</reference>
<feature type="region of interest" description="Disordered" evidence="11">
    <location>
        <begin position="137"/>
        <end position="162"/>
    </location>
</feature>
<name>R7U9S5_CAPTE</name>
<keyword evidence="10" id="KW-0472">Membrane</keyword>
<gene>
    <name evidence="13" type="ORF">CAPTEDRAFT_226933</name>
</gene>
<dbReference type="EnsemblMetazoa" id="CapteT226933">
    <property type="protein sequence ID" value="CapteP226933"/>
    <property type="gene ID" value="CapteG226933"/>
</dbReference>
<dbReference type="EMBL" id="AMQN01001902">
    <property type="status" value="NOT_ANNOTATED_CDS"/>
    <property type="molecule type" value="Genomic_DNA"/>
</dbReference>
<dbReference type="OrthoDB" id="276296at2759"/>
<dbReference type="InterPro" id="IPR016680">
    <property type="entry name" value="NDUFA8"/>
</dbReference>
<comment type="similarity">
    <text evidence="2 10">Belongs to the complex I NDUFA8 subunit family.</text>
</comment>
<dbReference type="Pfam" id="PF06747">
    <property type="entry name" value="CHCH"/>
    <property type="match status" value="1"/>
</dbReference>